<dbReference type="EMBL" id="FXAW01000008">
    <property type="protein sequence ID" value="SMG48010.1"/>
    <property type="molecule type" value="Genomic_DNA"/>
</dbReference>
<dbReference type="Proteomes" id="UP000193804">
    <property type="component" value="Unassembled WGS sequence"/>
</dbReference>
<name>A0A1X7L2P8_9BACT</name>
<evidence type="ECO:0000256" key="2">
    <source>
        <dbReference type="ARBA" id="ARBA00022692"/>
    </source>
</evidence>
<accession>A0A1X7L2P8</accession>
<feature type="transmembrane region" description="Helical" evidence="5">
    <location>
        <begin position="48"/>
        <end position="65"/>
    </location>
</feature>
<dbReference type="RefSeq" id="WP_085518539.1">
    <property type="nucleotide sequence ID" value="NZ_FXAW01000008.1"/>
</dbReference>
<evidence type="ECO:0000313" key="6">
    <source>
        <dbReference type="EMBL" id="SMG48010.1"/>
    </source>
</evidence>
<feature type="transmembrane region" description="Helical" evidence="5">
    <location>
        <begin position="94"/>
        <end position="110"/>
    </location>
</feature>
<comment type="subcellular location">
    <subcellularLocation>
        <location evidence="1">Membrane</location>
        <topology evidence="1">Multi-pass membrane protein</topology>
    </subcellularLocation>
</comment>
<dbReference type="STRING" id="1028.SAMN05661096_03403"/>
<dbReference type="InterPro" id="IPR032808">
    <property type="entry name" value="DoxX"/>
</dbReference>
<dbReference type="Pfam" id="PF13564">
    <property type="entry name" value="DoxX_2"/>
    <property type="match status" value="1"/>
</dbReference>
<reference evidence="7" key="1">
    <citation type="submission" date="2017-04" db="EMBL/GenBank/DDBJ databases">
        <authorList>
            <person name="Varghese N."/>
            <person name="Submissions S."/>
        </authorList>
    </citation>
    <scope>NUCLEOTIDE SEQUENCE [LARGE SCALE GENOMIC DNA]</scope>
    <source>
        <strain evidence="7">DSM 4125</strain>
    </source>
</reference>
<evidence type="ECO:0000256" key="1">
    <source>
        <dbReference type="ARBA" id="ARBA00004141"/>
    </source>
</evidence>
<gene>
    <name evidence="6" type="ORF">SAMN05661096_03403</name>
</gene>
<keyword evidence="7" id="KW-1185">Reference proteome</keyword>
<evidence type="ECO:0000313" key="7">
    <source>
        <dbReference type="Proteomes" id="UP000193804"/>
    </source>
</evidence>
<sequence length="117" mass="12458">MNSKTKNIIGWILAVVLALAFVMAGGVKLSGQAEMIQNFEKWGLPIRAMYLIGGAEILGAIGILIPKTRFLAVLGLLGLMLGAIGTHLLNGEAFIPPLVLLILLGALTWIRKPLNSN</sequence>
<evidence type="ECO:0000256" key="5">
    <source>
        <dbReference type="SAM" id="Phobius"/>
    </source>
</evidence>
<keyword evidence="4 5" id="KW-0472">Membrane</keyword>
<dbReference type="GO" id="GO:0016020">
    <property type="term" value="C:membrane"/>
    <property type="evidence" value="ECO:0007669"/>
    <property type="project" value="UniProtKB-SubCell"/>
</dbReference>
<feature type="transmembrane region" description="Helical" evidence="5">
    <location>
        <begin position="70"/>
        <end position="88"/>
    </location>
</feature>
<evidence type="ECO:0000256" key="4">
    <source>
        <dbReference type="ARBA" id="ARBA00023136"/>
    </source>
</evidence>
<dbReference type="AlphaFoldDB" id="A0A1X7L2P8"/>
<proteinExistence type="predicted"/>
<evidence type="ECO:0000256" key="3">
    <source>
        <dbReference type="ARBA" id="ARBA00022989"/>
    </source>
</evidence>
<keyword evidence="2 5" id="KW-0812">Transmembrane</keyword>
<organism evidence="6 7">
    <name type="scientific">Marivirga sericea</name>
    <dbReference type="NCBI Taxonomy" id="1028"/>
    <lineage>
        <taxon>Bacteria</taxon>
        <taxon>Pseudomonadati</taxon>
        <taxon>Bacteroidota</taxon>
        <taxon>Cytophagia</taxon>
        <taxon>Cytophagales</taxon>
        <taxon>Marivirgaceae</taxon>
        <taxon>Marivirga</taxon>
    </lineage>
</organism>
<protein>
    <submittedName>
        <fullName evidence="6">DoxX-like family protein</fullName>
    </submittedName>
</protein>
<keyword evidence="3 5" id="KW-1133">Transmembrane helix</keyword>